<dbReference type="EMBL" id="JBHSWU010000545">
    <property type="protein sequence ID" value="MFC6725478.1"/>
    <property type="molecule type" value="Genomic_DNA"/>
</dbReference>
<dbReference type="Proteomes" id="UP001596328">
    <property type="component" value="Unassembled WGS sequence"/>
</dbReference>
<dbReference type="SMART" id="SM00448">
    <property type="entry name" value="REC"/>
    <property type="match status" value="1"/>
</dbReference>
<proteinExistence type="predicted"/>
<evidence type="ECO:0000313" key="6">
    <source>
        <dbReference type="Proteomes" id="UP001596328"/>
    </source>
</evidence>
<dbReference type="Pfam" id="PF00072">
    <property type="entry name" value="Response_reg"/>
    <property type="match status" value="1"/>
</dbReference>
<dbReference type="SUPFAM" id="SSF52172">
    <property type="entry name" value="CheY-like"/>
    <property type="match status" value="1"/>
</dbReference>
<dbReference type="SUPFAM" id="SSF55785">
    <property type="entry name" value="PYP-like sensor domain (PAS domain)"/>
    <property type="match status" value="1"/>
</dbReference>
<accession>A0ABD5S2K2</accession>
<dbReference type="PROSITE" id="PS50110">
    <property type="entry name" value="RESPONSE_REGULATORY"/>
    <property type="match status" value="1"/>
</dbReference>
<dbReference type="CDD" id="cd00156">
    <property type="entry name" value="REC"/>
    <property type="match status" value="1"/>
</dbReference>
<evidence type="ECO:0000256" key="1">
    <source>
        <dbReference type="ARBA" id="ARBA00022553"/>
    </source>
</evidence>
<dbReference type="InterPro" id="IPR050595">
    <property type="entry name" value="Bact_response_regulator"/>
</dbReference>
<evidence type="ECO:0000259" key="3">
    <source>
        <dbReference type="PROSITE" id="PS50110"/>
    </source>
</evidence>
<protein>
    <submittedName>
        <fullName evidence="5">Response regulator</fullName>
    </submittedName>
</protein>
<dbReference type="PROSITE" id="PS50112">
    <property type="entry name" value="PAS"/>
    <property type="match status" value="1"/>
</dbReference>
<dbReference type="InterPro" id="IPR035965">
    <property type="entry name" value="PAS-like_dom_sf"/>
</dbReference>
<organism evidence="5 6">
    <name type="scientific">Halobium palmae</name>
    <dbReference type="NCBI Taxonomy" id="1776492"/>
    <lineage>
        <taxon>Archaea</taxon>
        <taxon>Methanobacteriati</taxon>
        <taxon>Methanobacteriota</taxon>
        <taxon>Stenosarchaea group</taxon>
        <taxon>Halobacteria</taxon>
        <taxon>Halobacteriales</taxon>
        <taxon>Haloferacaceae</taxon>
        <taxon>Halobium</taxon>
    </lineage>
</organism>
<dbReference type="SMART" id="SM00091">
    <property type="entry name" value="PAS"/>
    <property type="match status" value="1"/>
</dbReference>
<feature type="modified residue" description="4-aspartylphosphate" evidence="2">
    <location>
        <position position="67"/>
    </location>
</feature>
<name>A0ABD5S2K2_9EURY</name>
<evidence type="ECO:0000313" key="5">
    <source>
        <dbReference type="EMBL" id="MFC6725478.1"/>
    </source>
</evidence>
<evidence type="ECO:0000256" key="2">
    <source>
        <dbReference type="PROSITE-ProRule" id="PRU00169"/>
    </source>
</evidence>
<dbReference type="Pfam" id="PF00989">
    <property type="entry name" value="PAS"/>
    <property type="match status" value="1"/>
</dbReference>
<dbReference type="InterPro" id="IPR001789">
    <property type="entry name" value="Sig_transdc_resp-reg_receiver"/>
</dbReference>
<dbReference type="Gene3D" id="3.30.450.20">
    <property type="entry name" value="PAS domain"/>
    <property type="match status" value="1"/>
</dbReference>
<dbReference type="InterPro" id="IPR013767">
    <property type="entry name" value="PAS_fold"/>
</dbReference>
<dbReference type="CDD" id="cd00130">
    <property type="entry name" value="PAS"/>
    <property type="match status" value="1"/>
</dbReference>
<dbReference type="PANTHER" id="PTHR44591">
    <property type="entry name" value="STRESS RESPONSE REGULATOR PROTEIN 1"/>
    <property type="match status" value="1"/>
</dbReference>
<keyword evidence="1 2" id="KW-0597">Phosphoprotein</keyword>
<keyword evidence="6" id="KW-1185">Reference proteome</keyword>
<evidence type="ECO:0000259" key="4">
    <source>
        <dbReference type="PROSITE" id="PS50112"/>
    </source>
</evidence>
<feature type="domain" description="PAS" evidence="4">
    <location>
        <begin position="147"/>
        <end position="216"/>
    </location>
</feature>
<feature type="domain" description="Response regulatory" evidence="3">
    <location>
        <begin position="16"/>
        <end position="132"/>
    </location>
</feature>
<dbReference type="Gene3D" id="3.40.50.2300">
    <property type="match status" value="1"/>
</dbReference>
<dbReference type="InterPro" id="IPR011006">
    <property type="entry name" value="CheY-like_superfamily"/>
</dbReference>
<comment type="caution">
    <text evidence="5">The sequence shown here is derived from an EMBL/GenBank/DDBJ whole genome shotgun (WGS) entry which is preliminary data.</text>
</comment>
<gene>
    <name evidence="5" type="ORF">ACFQE1_14090</name>
</gene>
<sequence length="272" mass="30499">MAEAELPFAPHAGAYRVLVVDDDPNIGGMTSQFLEELTDVRSTANEPSVADGLSRLDDEEFDAVVSDYNMPGANGLEFLDEVRARDPDLPFILFTGKGSESIASEAISRGVTDYLQKGSGIEQYDLLANRTLNAIEQARARRELRETVTQFRSLAETFSFALLTVSEDSVVRHATPTVEQVFGYEKRELVGESLLTVMPERFHEDHREAVERYLREGERHLNWGWIELPAVHADGHEIPLGITFGEVERSDDHLFTAMVRDLSEWGIDELSN</sequence>
<dbReference type="NCBIfam" id="TIGR00229">
    <property type="entry name" value="sensory_box"/>
    <property type="match status" value="1"/>
</dbReference>
<dbReference type="InterPro" id="IPR000014">
    <property type="entry name" value="PAS"/>
</dbReference>
<dbReference type="PANTHER" id="PTHR44591:SF25">
    <property type="entry name" value="CHEMOTAXIS TWO-COMPONENT RESPONSE REGULATOR"/>
    <property type="match status" value="1"/>
</dbReference>
<reference evidence="5 6" key="1">
    <citation type="journal article" date="2019" name="Int. J. Syst. Evol. Microbiol.">
        <title>The Global Catalogue of Microorganisms (GCM) 10K type strain sequencing project: providing services to taxonomists for standard genome sequencing and annotation.</title>
        <authorList>
            <consortium name="The Broad Institute Genomics Platform"/>
            <consortium name="The Broad Institute Genome Sequencing Center for Infectious Disease"/>
            <person name="Wu L."/>
            <person name="Ma J."/>
        </authorList>
    </citation>
    <scope>NUCLEOTIDE SEQUENCE [LARGE SCALE GENOMIC DNA]</scope>
    <source>
        <strain evidence="5 6">NBRC 111368</strain>
    </source>
</reference>
<dbReference type="AlphaFoldDB" id="A0ABD5S2K2"/>